<dbReference type="Proteomes" id="UP000011131">
    <property type="component" value="Chromosome"/>
</dbReference>
<evidence type="ECO:0000256" key="1">
    <source>
        <dbReference type="ARBA" id="ARBA00022553"/>
    </source>
</evidence>
<keyword evidence="1 2" id="KW-0597">Phosphoprotein</keyword>
<dbReference type="PANTHER" id="PTHR44591:SF23">
    <property type="entry name" value="CHEY SUBFAMILY"/>
    <property type="match status" value="1"/>
</dbReference>
<dbReference type="CDD" id="cd17546">
    <property type="entry name" value="REC_hyHK_CKI1_RcsC-like"/>
    <property type="match status" value="1"/>
</dbReference>
<dbReference type="AlphaFoldDB" id="L7UML3"/>
<dbReference type="PANTHER" id="PTHR44591">
    <property type="entry name" value="STRESS RESPONSE REGULATOR PROTEIN 1"/>
    <property type="match status" value="1"/>
</dbReference>
<dbReference type="PATRIC" id="fig|1278073.3.peg.7648"/>
<dbReference type="GO" id="GO:0000160">
    <property type="term" value="P:phosphorelay signal transduction system"/>
    <property type="evidence" value="ECO:0007669"/>
    <property type="project" value="InterPro"/>
</dbReference>
<dbReference type="HOGENOM" id="CLU_000445_69_17_7"/>
<protein>
    <submittedName>
        <fullName evidence="4">Response regulator</fullName>
    </submittedName>
</protein>
<dbReference type="Pfam" id="PF00072">
    <property type="entry name" value="Response_reg"/>
    <property type="match status" value="1"/>
</dbReference>
<sequence length="149" mass="15875">MAGRHLTFEGMTPAGPVLIVEDDLDIREALQAYLELQGYSVRSAGDGREALAHLAASPSPSLILLDMGLPVMDGHRVLTARASAPGLSRVPVVILSADTERMSPRDRAVYAASQGVAAFLPKPVDPRRLLETLRRLLPGQAEAQTDAPS</sequence>
<dbReference type="STRING" id="1278073.MYSTI_07525"/>
<organism evidence="4 5">
    <name type="scientific">Myxococcus stipitatus (strain DSM 14675 / JCM 12634 / Mx s8)</name>
    <dbReference type="NCBI Taxonomy" id="1278073"/>
    <lineage>
        <taxon>Bacteria</taxon>
        <taxon>Pseudomonadati</taxon>
        <taxon>Myxococcota</taxon>
        <taxon>Myxococcia</taxon>
        <taxon>Myxococcales</taxon>
        <taxon>Cystobacterineae</taxon>
        <taxon>Myxococcaceae</taxon>
        <taxon>Myxococcus</taxon>
    </lineage>
</organism>
<feature type="modified residue" description="4-aspartylphosphate" evidence="2">
    <location>
        <position position="66"/>
    </location>
</feature>
<evidence type="ECO:0000256" key="2">
    <source>
        <dbReference type="PROSITE-ProRule" id="PRU00169"/>
    </source>
</evidence>
<accession>L7UML3</accession>
<proteinExistence type="predicted"/>
<dbReference type="EMBL" id="CP004025">
    <property type="protein sequence ID" value="AGC48797.1"/>
    <property type="molecule type" value="Genomic_DNA"/>
</dbReference>
<name>L7UML3_MYXSD</name>
<keyword evidence="5" id="KW-1185">Reference proteome</keyword>
<dbReference type="InterPro" id="IPR011006">
    <property type="entry name" value="CheY-like_superfamily"/>
</dbReference>
<reference evidence="4 5" key="1">
    <citation type="journal article" date="2013" name="Genome Announc.">
        <title>Complete genome sequence of Myxococcus stipitatus strain DSM 14675, a fruiting myxobacterium.</title>
        <authorList>
            <person name="Huntley S."/>
            <person name="Kneip S."/>
            <person name="Treuner-Lange A."/>
            <person name="Sogaard-Andersen L."/>
        </authorList>
    </citation>
    <scope>NUCLEOTIDE SEQUENCE [LARGE SCALE GENOMIC DNA]</scope>
    <source>
        <strain evidence="5">DSM 14675 / JCM 12634 / Mx s8</strain>
    </source>
</reference>
<dbReference type="OrthoDB" id="5518015at2"/>
<dbReference type="KEGG" id="msd:MYSTI_07525"/>
<evidence type="ECO:0000259" key="3">
    <source>
        <dbReference type="PROSITE" id="PS50110"/>
    </source>
</evidence>
<gene>
    <name evidence="4" type="ordered locus">MYSTI_07525</name>
</gene>
<dbReference type="Gene3D" id="3.40.50.2300">
    <property type="match status" value="1"/>
</dbReference>
<dbReference type="SMART" id="SM00448">
    <property type="entry name" value="REC"/>
    <property type="match status" value="1"/>
</dbReference>
<evidence type="ECO:0000313" key="5">
    <source>
        <dbReference type="Proteomes" id="UP000011131"/>
    </source>
</evidence>
<dbReference type="SUPFAM" id="SSF52172">
    <property type="entry name" value="CheY-like"/>
    <property type="match status" value="1"/>
</dbReference>
<evidence type="ECO:0000313" key="4">
    <source>
        <dbReference type="EMBL" id="AGC48797.1"/>
    </source>
</evidence>
<dbReference type="InterPro" id="IPR050595">
    <property type="entry name" value="Bact_response_regulator"/>
</dbReference>
<dbReference type="PROSITE" id="PS50110">
    <property type="entry name" value="RESPONSE_REGULATORY"/>
    <property type="match status" value="1"/>
</dbReference>
<feature type="domain" description="Response regulatory" evidence="3">
    <location>
        <begin position="16"/>
        <end position="137"/>
    </location>
</feature>
<dbReference type="InterPro" id="IPR001789">
    <property type="entry name" value="Sig_transdc_resp-reg_receiver"/>
</dbReference>
<dbReference type="eggNOG" id="COG0745">
    <property type="taxonomic scope" value="Bacteria"/>
</dbReference>